<evidence type="ECO:0000256" key="1">
    <source>
        <dbReference type="SAM" id="MobiDB-lite"/>
    </source>
</evidence>
<organism evidence="2 3">
    <name type="scientific">Caerostris extrusa</name>
    <name type="common">Bark spider</name>
    <name type="synonym">Caerostris bankana</name>
    <dbReference type="NCBI Taxonomy" id="172846"/>
    <lineage>
        <taxon>Eukaryota</taxon>
        <taxon>Metazoa</taxon>
        <taxon>Ecdysozoa</taxon>
        <taxon>Arthropoda</taxon>
        <taxon>Chelicerata</taxon>
        <taxon>Arachnida</taxon>
        <taxon>Araneae</taxon>
        <taxon>Araneomorphae</taxon>
        <taxon>Entelegynae</taxon>
        <taxon>Araneoidea</taxon>
        <taxon>Araneidae</taxon>
        <taxon>Caerostris</taxon>
    </lineage>
</organism>
<dbReference type="AlphaFoldDB" id="A0AAV4VXY0"/>
<proteinExistence type="predicted"/>
<keyword evidence="3" id="KW-1185">Reference proteome</keyword>
<name>A0AAV4VXY0_CAEEX</name>
<feature type="compositionally biased region" description="Basic and acidic residues" evidence="1">
    <location>
        <begin position="22"/>
        <end position="34"/>
    </location>
</feature>
<feature type="region of interest" description="Disordered" evidence="1">
    <location>
        <begin position="1"/>
        <end position="34"/>
    </location>
</feature>
<reference evidence="2 3" key="1">
    <citation type="submission" date="2021-06" db="EMBL/GenBank/DDBJ databases">
        <title>Caerostris extrusa draft genome.</title>
        <authorList>
            <person name="Kono N."/>
            <person name="Arakawa K."/>
        </authorList>
    </citation>
    <scope>NUCLEOTIDE SEQUENCE [LARGE SCALE GENOMIC DNA]</scope>
</reference>
<feature type="compositionally biased region" description="Polar residues" evidence="1">
    <location>
        <begin position="9"/>
        <end position="21"/>
    </location>
</feature>
<protein>
    <submittedName>
        <fullName evidence="2">Uncharacterized protein</fullName>
    </submittedName>
</protein>
<evidence type="ECO:0000313" key="3">
    <source>
        <dbReference type="Proteomes" id="UP001054945"/>
    </source>
</evidence>
<comment type="caution">
    <text evidence="2">The sequence shown here is derived from an EMBL/GenBank/DDBJ whole genome shotgun (WGS) entry which is preliminary data.</text>
</comment>
<gene>
    <name evidence="2" type="ORF">CEXT_739621</name>
</gene>
<dbReference type="EMBL" id="BPLR01015169">
    <property type="protein sequence ID" value="GIY74115.1"/>
    <property type="molecule type" value="Genomic_DNA"/>
</dbReference>
<dbReference type="Proteomes" id="UP001054945">
    <property type="component" value="Unassembled WGS sequence"/>
</dbReference>
<accession>A0AAV4VXY0</accession>
<evidence type="ECO:0000313" key="2">
    <source>
        <dbReference type="EMBL" id="GIY74115.1"/>
    </source>
</evidence>
<sequence>MKVDHEIQMNFQNNQRTVCSDSHSENANQRDPDKTPFITLVPVAGASFPTSIPCLPKMIMLFDTNDEKHLLFHNPFEMKYLQNAELRNQFDEYNFLKIFGV</sequence>